<dbReference type="InterPro" id="IPR002793">
    <property type="entry name" value="Endonuclease_NucS"/>
</dbReference>
<evidence type="ECO:0000313" key="3">
    <source>
        <dbReference type="EMBL" id="RAP42787.1"/>
    </source>
</evidence>
<proteinExistence type="predicted"/>
<dbReference type="EMBL" id="MUAV01000003">
    <property type="protein sequence ID" value="RAP42787.1"/>
    <property type="molecule type" value="Genomic_DNA"/>
</dbReference>
<organism evidence="3 4">
    <name type="scientific">Rhodovulum viride</name>
    <dbReference type="NCBI Taxonomy" id="1231134"/>
    <lineage>
        <taxon>Bacteria</taxon>
        <taxon>Pseudomonadati</taxon>
        <taxon>Pseudomonadota</taxon>
        <taxon>Alphaproteobacteria</taxon>
        <taxon>Rhodobacterales</taxon>
        <taxon>Paracoccaceae</taxon>
        <taxon>Rhodovulum</taxon>
    </lineage>
</organism>
<dbReference type="PANTHER" id="PTHR38814:SF1">
    <property type="entry name" value="ENDONUCLEASE NUCS"/>
    <property type="match status" value="1"/>
</dbReference>
<dbReference type="InterPro" id="IPR048301">
    <property type="entry name" value="NucS_C"/>
</dbReference>
<accession>A0ABX9DNF6</accession>
<keyword evidence="4" id="KW-1185">Reference proteome</keyword>
<evidence type="ECO:0000259" key="2">
    <source>
        <dbReference type="Pfam" id="PF01939"/>
    </source>
</evidence>
<dbReference type="Pfam" id="PF01939">
    <property type="entry name" value="NucS_C"/>
    <property type="match status" value="1"/>
</dbReference>
<feature type="domain" description="Endonuclease NucS C-terminal" evidence="2">
    <location>
        <begin position="126"/>
        <end position="216"/>
    </location>
</feature>
<dbReference type="RefSeq" id="WP_112314945.1">
    <property type="nucleotide sequence ID" value="NZ_MUAV01000003.1"/>
</dbReference>
<keyword evidence="1" id="KW-0238">DNA-binding</keyword>
<evidence type="ECO:0000256" key="1">
    <source>
        <dbReference type="ARBA" id="ARBA00023125"/>
    </source>
</evidence>
<dbReference type="Gene3D" id="3.40.1350.10">
    <property type="match status" value="1"/>
</dbReference>
<reference evidence="3 4" key="1">
    <citation type="submission" date="2017-01" db="EMBL/GenBank/DDBJ databases">
        <title>Genome sequence of Rhodovulum viride JA756.</title>
        <authorList>
            <person name="Lakshmi K.V."/>
            <person name="Tushar L.D."/>
            <person name="Sasikala C."/>
            <person name="Venkataramana C."/>
        </authorList>
    </citation>
    <scope>NUCLEOTIDE SEQUENCE [LARGE SCALE GENOMIC DNA]</scope>
    <source>
        <strain evidence="3 4">JA756</strain>
    </source>
</reference>
<name>A0ABX9DNF6_9RHOB</name>
<dbReference type="InterPro" id="IPR011856">
    <property type="entry name" value="tRNA_endonuc-like_dom_sf"/>
</dbReference>
<evidence type="ECO:0000313" key="4">
    <source>
        <dbReference type="Proteomes" id="UP000248659"/>
    </source>
</evidence>
<protein>
    <recommendedName>
        <fullName evidence="2">Endonuclease NucS C-terminal domain-containing protein</fullName>
    </recommendedName>
</protein>
<dbReference type="CDD" id="cd22341">
    <property type="entry name" value="NucS-like"/>
    <property type="match status" value="1"/>
</dbReference>
<dbReference type="PANTHER" id="PTHR38814">
    <property type="entry name" value="ENDONUCLEASE NUCS"/>
    <property type="match status" value="1"/>
</dbReference>
<gene>
    <name evidence="3" type="ORF">BYZ73_03745</name>
</gene>
<comment type="caution">
    <text evidence="3">The sequence shown here is derived from an EMBL/GenBank/DDBJ whole genome shotgun (WGS) entry which is preliminary data.</text>
</comment>
<sequence>MHPDYSDWLRRAVPTEATWSTKLSELRRVEAQYGEIDTLYDADELTSLIDELTYSREMERRDEPNPSKLPINGNLRNNLASYKSAVAKYARFRADLELEAVQPHARDLSEANAQTASARDLCFRYEQDLQTALVSCVEQIEPGLHLFENGKEYAVPSGRIDVLAVDARGNRVVIELKATTAGHDVLGQIAAYMADIEDETGARPRGVLIAPDFDPKLIRAARMIEGLVLMKYSFAFSFSRVG</sequence>
<dbReference type="Proteomes" id="UP000248659">
    <property type="component" value="Unassembled WGS sequence"/>
</dbReference>